<dbReference type="KEGG" id="sur:STAUR_1685"/>
<dbReference type="FunFam" id="3.40.47.10:FF:000019">
    <property type="entry name" value="Polyketide synthase type I"/>
    <property type="match status" value="1"/>
</dbReference>
<evidence type="ECO:0000256" key="3">
    <source>
        <dbReference type="ARBA" id="ARBA00022679"/>
    </source>
</evidence>
<dbReference type="InterPro" id="IPR020807">
    <property type="entry name" value="PKS_DH"/>
</dbReference>
<dbReference type="EMBL" id="CP002271">
    <property type="protein sequence ID" value="ADO69489.1"/>
    <property type="molecule type" value="Genomic_DNA"/>
</dbReference>
<dbReference type="SUPFAM" id="SSF51735">
    <property type="entry name" value="NAD(P)-binding Rossmann-fold domains"/>
    <property type="match status" value="3"/>
</dbReference>
<dbReference type="HOGENOM" id="CLU_000022_31_0_7"/>
<dbReference type="Pfam" id="PF02801">
    <property type="entry name" value="Ketoacyl-synt_C"/>
    <property type="match status" value="1"/>
</dbReference>
<dbReference type="Pfam" id="PF08240">
    <property type="entry name" value="ADH_N"/>
    <property type="match status" value="1"/>
</dbReference>
<dbReference type="Gene3D" id="1.10.1200.10">
    <property type="entry name" value="ACP-like"/>
    <property type="match status" value="1"/>
</dbReference>
<feature type="active site" description="Proton donor; for dehydratase activity" evidence="6">
    <location>
        <position position="1139"/>
    </location>
</feature>
<dbReference type="OrthoDB" id="5349841at2"/>
<dbReference type="Gene3D" id="3.90.180.10">
    <property type="entry name" value="Medium-chain alcohol dehydrogenases, catalytic domain"/>
    <property type="match status" value="1"/>
</dbReference>
<feature type="domain" description="Ketosynthase family 3 (KS3)" evidence="8">
    <location>
        <begin position="38"/>
        <end position="465"/>
    </location>
</feature>
<dbReference type="SMART" id="SM00826">
    <property type="entry name" value="PKS_DH"/>
    <property type="match status" value="1"/>
</dbReference>
<dbReference type="eggNOG" id="COG0604">
    <property type="taxonomic scope" value="Bacteria"/>
</dbReference>
<organism evidence="10 11">
    <name type="scientific">Stigmatella aurantiaca (strain DW4/3-1)</name>
    <dbReference type="NCBI Taxonomy" id="378806"/>
    <lineage>
        <taxon>Bacteria</taxon>
        <taxon>Pseudomonadati</taxon>
        <taxon>Myxococcota</taxon>
        <taxon>Myxococcia</taxon>
        <taxon>Myxococcales</taxon>
        <taxon>Cystobacterineae</taxon>
        <taxon>Archangiaceae</taxon>
        <taxon>Stigmatella</taxon>
    </lineage>
</organism>
<dbReference type="Gene3D" id="3.30.70.3290">
    <property type="match status" value="1"/>
</dbReference>
<dbReference type="GO" id="GO:0006633">
    <property type="term" value="P:fatty acid biosynthetic process"/>
    <property type="evidence" value="ECO:0007669"/>
    <property type="project" value="InterPro"/>
</dbReference>
<dbReference type="Gene3D" id="3.10.129.110">
    <property type="entry name" value="Polyketide synthase dehydratase"/>
    <property type="match status" value="1"/>
</dbReference>
<dbReference type="SUPFAM" id="SSF53901">
    <property type="entry name" value="Thiolase-like"/>
    <property type="match status" value="1"/>
</dbReference>
<protein>
    <submittedName>
        <fullName evidence="10">Tylactone synthase modules 4 &amp; 5</fullName>
    </submittedName>
</protein>
<evidence type="ECO:0000256" key="2">
    <source>
        <dbReference type="ARBA" id="ARBA00022553"/>
    </source>
</evidence>
<dbReference type="Pfam" id="PF13602">
    <property type="entry name" value="ADH_zinc_N_2"/>
    <property type="match status" value="1"/>
</dbReference>
<dbReference type="InterPro" id="IPR057326">
    <property type="entry name" value="KR_dom"/>
</dbReference>
<dbReference type="Pfam" id="PF00550">
    <property type="entry name" value="PP-binding"/>
    <property type="match status" value="1"/>
</dbReference>
<dbReference type="Pfam" id="PF22621">
    <property type="entry name" value="CurL-like_PKS_C"/>
    <property type="match status" value="1"/>
</dbReference>
<dbReference type="InterPro" id="IPR020843">
    <property type="entry name" value="ER"/>
</dbReference>
<dbReference type="SUPFAM" id="SSF55048">
    <property type="entry name" value="Probable ACP-binding domain of malonyl-CoA ACP transacylase"/>
    <property type="match status" value="1"/>
</dbReference>
<dbReference type="InterPro" id="IPR020841">
    <property type="entry name" value="PKS_Beta-ketoAc_synthase_dom"/>
</dbReference>
<comment type="function">
    <text evidence="5">Involved in production of the polyketide antibiotic thailandamide.</text>
</comment>
<dbReference type="InterPro" id="IPR014043">
    <property type="entry name" value="Acyl_transferase_dom"/>
</dbReference>
<dbReference type="InterPro" id="IPR013968">
    <property type="entry name" value="PKS_KR"/>
</dbReference>
<dbReference type="FunFam" id="3.40.366.10:FF:000002">
    <property type="entry name" value="Probable polyketide synthase 2"/>
    <property type="match status" value="1"/>
</dbReference>
<feature type="region of interest" description="N-terminal hotdog fold" evidence="6">
    <location>
        <begin position="934"/>
        <end position="1064"/>
    </location>
</feature>
<dbReference type="InterPro" id="IPR049552">
    <property type="entry name" value="PKS_DH_N"/>
</dbReference>
<dbReference type="InterPro" id="IPR013154">
    <property type="entry name" value="ADH-like_N"/>
</dbReference>
<dbReference type="PROSITE" id="PS00606">
    <property type="entry name" value="KS3_1"/>
    <property type="match status" value="1"/>
</dbReference>
<dbReference type="CDD" id="cd00833">
    <property type="entry name" value="PKS"/>
    <property type="match status" value="1"/>
</dbReference>
<dbReference type="GO" id="GO:0016491">
    <property type="term" value="F:oxidoreductase activity"/>
    <property type="evidence" value="ECO:0007669"/>
    <property type="project" value="InterPro"/>
</dbReference>
<evidence type="ECO:0000256" key="6">
    <source>
        <dbReference type="PROSITE-ProRule" id="PRU01363"/>
    </source>
</evidence>
<dbReference type="InterPro" id="IPR001227">
    <property type="entry name" value="Ac_transferase_dom_sf"/>
</dbReference>
<dbReference type="Gene3D" id="3.40.50.720">
    <property type="entry name" value="NAD(P)-binding Rossmann-like Domain"/>
    <property type="match status" value="3"/>
</dbReference>
<dbReference type="Proteomes" id="UP000001351">
    <property type="component" value="Chromosome"/>
</dbReference>
<evidence type="ECO:0000259" key="8">
    <source>
        <dbReference type="PROSITE" id="PS52004"/>
    </source>
</evidence>
<dbReference type="eggNOG" id="COG3321">
    <property type="taxonomic scope" value="Bacteria"/>
</dbReference>
<proteinExistence type="predicted"/>
<feature type="domain" description="Carrier" evidence="7">
    <location>
        <begin position="2100"/>
        <end position="2175"/>
    </location>
</feature>
<dbReference type="PANTHER" id="PTHR43775:SF37">
    <property type="entry name" value="SI:DKEY-61P9.11"/>
    <property type="match status" value="1"/>
</dbReference>
<keyword evidence="4" id="KW-0511">Multifunctional enzyme</keyword>
<dbReference type="SMART" id="SM00822">
    <property type="entry name" value="PKS_KR"/>
    <property type="match status" value="1"/>
</dbReference>
<dbReference type="CDD" id="cd08955">
    <property type="entry name" value="KR_2_FAS_SDR_x"/>
    <property type="match status" value="1"/>
</dbReference>
<gene>
    <name evidence="10" type="ordered locus">STAUR_1685</name>
</gene>
<evidence type="ECO:0000313" key="11">
    <source>
        <dbReference type="Proteomes" id="UP000001351"/>
    </source>
</evidence>
<dbReference type="Gene3D" id="3.40.47.10">
    <property type="match status" value="1"/>
</dbReference>
<dbReference type="SMART" id="SM00825">
    <property type="entry name" value="PKS_KS"/>
    <property type="match status" value="1"/>
</dbReference>
<dbReference type="CDD" id="cd05195">
    <property type="entry name" value="enoyl_red"/>
    <property type="match status" value="1"/>
</dbReference>
<dbReference type="Gene3D" id="3.40.366.10">
    <property type="entry name" value="Malonyl-Coenzyme A Acyl Carrier Protein, domain 2"/>
    <property type="match status" value="1"/>
</dbReference>
<dbReference type="InterPro" id="IPR014031">
    <property type="entry name" value="Ketoacyl_synth_C"/>
</dbReference>
<dbReference type="Pfam" id="PF08659">
    <property type="entry name" value="KR"/>
    <property type="match status" value="1"/>
</dbReference>
<keyword evidence="2" id="KW-0597">Phosphoprotein</keyword>
<dbReference type="SMART" id="SM01294">
    <property type="entry name" value="PKS_PP_betabranch"/>
    <property type="match status" value="1"/>
</dbReference>
<dbReference type="Pfam" id="PF00109">
    <property type="entry name" value="ketoacyl-synt"/>
    <property type="match status" value="1"/>
</dbReference>
<keyword evidence="1" id="KW-0596">Phosphopantetheine</keyword>
<dbReference type="InterPro" id="IPR049900">
    <property type="entry name" value="PKS_mFAS_DH"/>
</dbReference>
<dbReference type="SMART" id="SM00829">
    <property type="entry name" value="PKS_ER"/>
    <property type="match status" value="1"/>
</dbReference>
<dbReference type="InterPro" id="IPR049551">
    <property type="entry name" value="PKS_DH_C"/>
</dbReference>
<dbReference type="InterPro" id="IPR009081">
    <property type="entry name" value="PP-bd_ACP"/>
</dbReference>
<dbReference type="InterPro" id="IPR014030">
    <property type="entry name" value="Ketoacyl_synth_N"/>
</dbReference>
<dbReference type="GO" id="GO:0004312">
    <property type="term" value="F:fatty acid synthase activity"/>
    <property type="evidence" value="ECO:0007669"/>
    <property type="project" value="TreeGrafter"/>
</dbReference>
<evidence type="ECO:0000256" key="4">
    <source>
        <dbReference type="ARBA" id="ARBA00023268"/>
    </source>
</evidence>
<keyword evidence="3" id="KW-0808">Transferase</keyword>
<sequence>MSPSSPPNYPKLLNEALQALKAMRHKLETAEATSAANQEPIAVVGMACRLPGGVRSPEDFWALLESGRDAIGPIPAERWDSEKYYDPDPDAPGKICTREGGFLNAHKAFDAQFFRISPREAMYMDPQQRMVLEVAWEALERACIPPDSLYGSDTGVYVGLTCTDYAALMAQYVPEEEADPTASTGSAHSPAAGRLSYVLGLHGPSMALDTACSSALVAVHLACESLRRRESHAALAGGVNLMFAPLGHVLLSRAHMLSPEGRCKTFDEAANGYVRSEGVGMAVLKRLSDARRDKDPILALIRGSAVNQDGPSGGLTAPSGPAQRQVIRKALENAGLEPSAVDYIEAHGTGTALGDPIEMNALGEVFASNHDAARPLWVGSAKTSIGHMESAAGIGGLIKVILQLSHGAIPPHLHLKQPSSRIPWSKLPFQVPTALTPWPAGARKRVAGVSSFGFSGTNAHLVVEEPPRPEPAPQAVDRTRHLLALSAKTEDALEALVAKYVSLLEKQPAWALADVCHSANAGRSHFPHRLALQADSSLELLARLKASQQGKTPPGTSRGMVRNRPPSVGFLFTGQGSQFLGMGRELYETQPTFRKVLEQCDAVLATEAGWSLREVLYAPEAEAARVHQTAYAQPLLFALEYALAMLWQSWGVQPSAVMGHSLGEYVAACVAGVFSLEDGLKLVVARGRLMGALPEGGAMMAFASDEETVRQLIAPFPDEVSLAAINGPKQLVVSGSRQRLQALAEAFRQQGPAPKALEVSHAFHSPLMRPMREAFAQVAEQVRYSPPKVEFVSNLTGTSLSNEVAQASYWVRHVSEPVRFHEGIETLHRLGCRLFLEIGPRPTLSPLGRHCLPDPELKWLPSLTAEKRDWEQVLASLGELYTLGVPVDWAGVDRAYARRKLDGLPTYPFQQEEHWFPTYALPEGGAQRQPAPVHPLLGRRVAARSSRDEAYVFEAELKEGHPAYLTDHRVFGRALVPAAGFLEVALAAGRVALPDTRPTVKNVAIRAALALSPDTSTRLRTTLKPHPSGGFAFQITSQVDAGGGESAPWKLHVQGLLCAESPDAPEPLRADAVLRSLPESTAPQAFYEGMRQRGLAYGPAFQALKHLRAHDGQVLGHVELPAGLREESALYGLHPALLDSAFQAMALAVQRADTTSTYLPTGIEALHWWKKPEGQCEAYVVQRPSEGEDARIARVDVHLTDEAGHRVALVLGLQVLQTQEAALRRILEGDPAEFLYSFLWSQKALGAGGQAAPGAGSSPGRWLVFADHGGVGLAVARALKEAQAVCTLVHPSPGIATLRHEDGQYHLDPSRPEHFTALMEAVCPQVPGGDKHLPPGILYFWGLDLLGTAAEPSQAWEQTQALGCGPLLRLLQALGPFREMAVQLVTRGVFVPGERPAPVHIEQSALLGLFNTFRIERPAFRCLHMDLEPGPRRGPPELEVRQLLQEVLAHEGEEQVAFRKGLRFVSRWERMKDLPASSDPAQARPFQLTFDASGALERLSQTPVERRPPGPGEAEVEIRASALNFKDVLHALAMLKKPDATKTLGLECAGTITRVGPGVPESRIGERVVAIGNECLASHITLPIQDVIPLPRGLSFLDAAAAPSVFMTTWHSLLSLARIRPGERVLIHAAAGGVGQAAIRLCQRLGAEVLATASPPKWPFLQAQGVRHIMNSRTLHFQEQVLEATGGRGVDVVLNSLNGDFIPTNLKVLAPGGRFIEIGKLGIWTPEQVAAVRPDITYHAFDLSEASAEVRDGLRQSLAEVLGWMASGSVEPLPIERYPLSSVETAFRHLSQAKNIGKVVIEMPRREAVDEPPIIRAQGTYLLTGGLGALGLEVAQWLVNQGARSLVLLGRRGPSAEALPLLERLRAAGASVEVLQADVTELGSLTQVMAHLRTPGRPPLVGVLHAAGLLDDGTLQELTEERFLKVMEPKVKGTWNLHLLTKDLPLDFFVCFSSMASALGSLGQGNYAAANAFMDALMHQRRALGQPGLSINWGSWASVGMAATLDPQHRKQAAARGIHTLPTPLALAALGVLLRGGPPQAGVAAIDWERFIRQVRLGIPLKLIEVLVASASRGKSSAPAESPELFRARLREAPPLQRRELLLSFMRSLLARMLGFASPEKIDPHHRLVELGLDSLSSVELKNHLEITLGCSLPAALLFDFPTLDALAVHLHDEVLGYGQAADEGPTKATG</sequence>
<dbReference type="Pfam" id="PF00698">
    <property type="entry name" value="Acyl_transf_1"/>
    <property type="match status" value="1"/>
</dbReference>
<reference evidence="10 11" key="1">
    <citation type="journal article" date="2011" name="Mol. Biol. Evol.">
        <title>Comparative genomic analysis of fruiting body formation in Myxococcales.</title>
        <authorList>
            <person name="Huntley S."/>
            <person name="Hamann N."/>
            <person name="Wegener-Feldbrugge S."/>
            <person name="Treuner-Lange A."/>
            <person name="Kube M."/>
            <person name="Reinhardt R."/>
            <person name="Klages S."/>
            <person name="Muller R."/>
            <person name="Ronning C.M."/>
            <person name="Nierman W.C."/>
            <person name="Sogaard-Andersen L."/>
        </authorList>
    </citation>
    <scope>NUCLEOTIDE SEQUENCE [LARGE SCALE GENOMIC DNA]</scope>
    <source>
        <strain evidence="10 11">DW4/3-1</strain>
    </source>
</reference>
<evidence type="ECO:0000259" key="9">
    <source>
        <dbReference type="PROSITE" id="PS52019"/>
    </source>
</evidence>
<dbReference type="InterPro" id="IPR011032">
    <property type="entry name" value="GroES-like_sf"/>
</dbReference>
<dbReference type="SUPFAM" id="SSF52151">
    <property type="entry name" value="FabD/lysophospholipase-like"/>
    <property type="match status" value="1"/>
</dbReference>
<dbReference type="InterPro" id="IPR018201">
    <property type="entry name" value="Ketoacyl_synth_AS"/>
</dbReference>
<evidence type="ECO:0000256" key="5">
    <source>
        <dbReference type="ARBA" id="ARBA00054155"/>
    </source>
</evidence>
<dbReference type="InterPro" id="IPR020806">
    <property type="entry name" value="PKS_PP-bd"/>
</dbReference>
<feature type="region of interest" description="C-terminal hotdog fold" evidence="6">
    <location>
        <begin position="1078"/>
        <end position="1224"/>
    </location>
</feature>
<dbReference type="Pfam" id="PF21089">
    <property type="entry name" value="PKS_DH_N"/>
    <property type="match status" value="1"/>
</dbReference>
<dbReference type="InterPro" id="IPR016035">
    <property type="entry name" value="Acyl_Trfase/lysoPLipase"/>
</dbReference>
<dbReference type="InterPro" id="IPR016039">
    <property type="entry name" value="Thiolase-like"/>
</dbReference>
<feature type="active site" description="Proton acceptor; for dehydratase activity" evidence="6">
    <location>
        <position position="968"/>
    </location>
</feature>
<dbReference type="PROSITE" id="PS50075">
    <property type="entry name" value="CARRIER"/>
    <property type="match status" value="1"/>
</dbReference>
<accession>E3FQI4</accession>
<dbReference type="SUPFAM" id="SSF47336">
    <property type="entry name" value="ACP-like"/>
    <property type="match status" value="1"/>
</dbReference>
<evidence type="ECO:0000256" key="1">
    <source>
        <dbReference type="ARBA" id="ARBA00022450"/>
    </source>
</evidence>
<dbReference type="InterPro" id="IPR050091">
    <property type="entry name" value="PKS_NRPS_Biosynth_Enz"/>
</dbReference>
<name>E3FQI4_STIAD</name>
<dbReference type="PROSITE" id="PS52004">
    <property type="entry name" value="KS3_2"/>
    <property type="match status" value="1"/>
</dbReference>
<dbReference type="InterPro" id="IPR036291">
    <property type="entry name" value="NAD(P)-bd_dom_sf"/>
</dbReference>
<feature type="domain" description="PKS/mFAS DH" evidence="9">
    <location>
        <begin position="934"/>
        <end position="1224"/>
    </location>
</feature>
<dbReference type="GO" id="GO:0004315">
    <property type="term" value="F:3-oxoacyl-[acyl-carrier-protein] synthase activity"/>
    <property type="evidence" value="ECO:0007669"/>
    <property type="project" value="InterPro"/>
</dbReference>
<dbReference type="SMART" id="SM00827">
    <property type="entry name" value="PKS_AT"/>
    <property type="match status" value="1"/>
</dbReference>
<keyword evidence="11" id="KW-1185">Reference proteome</keyword>
<dbReference type="GO" id="GO:0031177">
    <property type="term" value="F:phosphopantetheine binding"/>
    <property type="evidence" value="ECO:0007669"/>
    <property type="project" value="InterPro"/>
</dbReference>
<dbReference type="SMART" id="SM00823">
    <property type="entry name" value="PKS_PP"/>
    <property type="match status" value="1"/>
</dbReference>
<dbReference type="FunFam" id="3.40.50.720:FF:000209">
    <property type="entry name" value="Polyketide synthase Pks12"/>
    <property type="match status" value="1"/>
</dbReference>
<dbReference type="RefSeq" id="WP_013374824.1">
    <property type="nucleotide sequence ID" value="NC_014623.1"/>
</dbReference>
<dbReference type="SUPFAM" id="SSF50129">
    <property type="entry name" value="GroES-like"/>
    <property type="match status" value="1"/>
</dbReference>
<dbReference type="PROSITE" id="PS52019">
    <property type="entry name" value="PKS_MFAS_DH"/>
    <property type="match status" value="1"/>
</dbReference>
<dbReference type="InterPro" id="IPR042104">
    <property type="entry name" value="PKS_dehydratase_sf"/>
</dbReference>
<dbReference type="STRING" id="378806.STAUR_1685"/>
<evidence type="ECO:0000313" key="10">
    <source>
        <dbReference type="EMBL" id="ADO69489.1"/>
    </source>
</evidence>
<dbReference type="Pfam" id="PF14765">
    <property type="entry name" value="PS-DH"/>
    <property type="match status" value="1"/>
</dbReference>
<dbReference type="InterPro" id="IPR036736">
    <property type="entry name" value="ACP-like_sf"/>
</dbReference>
<dbReference type="InterPro" id="IPR016036">
    <property type="entry name" value="Malonyl_transacylase_ACP-bd"/>
</dbReference>
<evidence type="ECO:0000259" key="7">
    <source>
        <dbReference type="PROSITE" id="PS50075"/>
    </source>
</evidence>
<dbReference type="PANTHER" id="PTHR43775">
    <property type="entry name" value="FATTY ACID SYNTHASE"/>
    <property type="match status" value="1"/>
</dbReference>